<protein>
    <submittedName>
        <fullName evidence="2">Sulfotransferase domain protein</fullName>
    </submittedName>
</protein>
<gene>
    <name evidence="2" type="ORF">Mal4_03700</name>
</gene>
<dbReference type="GO" id="GO:0006044">
    <property type="term" value="P:N-acetylglucosamine metabolic process"/>
    <property type="evidence" value="ECO:0007669"/>
    <property type="project" value="TreeGrafter"/>
</dbReference>
<keyword evidence="2" id="KW-0808">Transferase</keyword>
<evidence type="ECO:0000313" key="2">
    <source>
        <dbReference type="EMBL" id="QDU36087.1"/>
    </source>
</evidence>
<dbReference type="Pfam" id="PF13469">
    <property type="entry name" value="Sulfotransfer_3"/>
    <property type="match status" value="1"/>
</dbReference>
<dbReference type="GO" id="GO:0006790">
    <property type="term" value="P:sulfur compound metabolic process"/>
    <property type="evidence" value="ECO:0007669"/>
    <property type="project" value="TreeGrafter"/>
</dbReference>
<dbReference type="PANTHER" id="PTHR10704:SF44">
    <property type="entry name" value="LD35051P-RELATED"/>
    <property type="match status" value="1"/>
</dbReference>
<dbReference type="InterPro" id="IPR051135">
    <property type="entry name" value="Gal/GlcNAc/GalNAc_ST"/>
</dbReference>
<dbReference type="KEGG" id="mri:Mal4_03700"/>
<dbReference type="SUPFAM" id="SSF52540">
    <property type="entry name" value="P-loop containing nucleoside triphosphate hydrolases"/>
    <property type="match status" value="1"/>
</dbReference>
<feature type="compositionally biased region" description="Low complexity" evidence="1">
    <location>
        <begin position="8"/>
        <end position="23"/>
    </location>
</feature>
<keyword evidence="3" id="KW-1185">Reference proteome</keyword>
<evidence type="ECO:0000313" key="3">
    <source>
        <dbReference type="Proteomes" id="UP000320496"/>
    </source>
</evidence>
<dbReference type="PANTHER" id="PTHR10704">
    <property type="entry name" value="CARBOHYDRATE SULFOTRANSFERASE"/>
    <property type="match status" value="1"/>
</dbReference>
<proteinExistence type="predicted"/>
<dbReference type="GO" id="GO:0001517">
    <property type="term" value="F:N-acetylglucosamine 6-O-sulfotransferase activity"/>
    <property type="evidence" value="ECO:0007669"/>
    <property type="project" value="TreeGrafter"/>
</dbReference>
<organism evidence="2 3">
    <name type="scientific">Maioricimonas rarisocia</name>
    <dbReference type="NCBI Taxonomy" id="2528026"/>
    <lineage>
        <taxon>Bacteria</taxon>
        <taxon>Pseudomonadati</taxon>
        <taxon>Planctomycetota</taxon>
        <taxon>Planctomycetia</taxon>
        <taxon>Planctomycetales</taxon>
        <taxon>Planctomycetaceae</taxon>
        <taxon>Maioricimonas</taxon>
    </lineage>
</organism>
<name>A0A517Z0T2_9PLAN</name>
<reference evidence="2 3" key="1">
    <citation type="submission" date="2019-02" db="EMBL/GenBank/DDBJ databases">
        <title>Deep-cultivation of Planctomycetes and their phenomic and genomic characterization uncovers novel biology.</title>
        <authorList>
            <person name="Wiegand S."/>
            <person name="Jogler M."/>
            <person name="Boedeker C."/>
            <person name="Pinto D."/>
            <person name="Vollmers J."/>
            <person name="Rivas-Marin E."/>
            <person name="Kohn T."/>
            <person name="Peeters S.H."/>
            <person name="Heuer A."/>
            <person name="Rast P."/>
            <person name="Oberbeckmann S."/>
            <person name="Bunk B."/>
            <person name="Jeske O."/>
            <person name="Meyerdierks A."/>
            <person name="Storesund J.E."/>
            <person name="Kallscheuer N."/>
            <person name="Luecker S."/>
            <person name="Lage O.M."/>
            <person name="Pohl T."/>
            <person name="Merkel B.J."/>
            <person name="Hornburger P."/>
            <person name="Mueller R.-W."/>
            <person name="Bruemmer F."/>
            <person name="Labrenz M."/>
            <person name="Spormann A.M."/>
            <person name="Op den Camp H."/>
            <person name="Overmann J."/>
            <person name="Amann R."/>
            <person name="Jetten M.S.M."/>
            <person name="Mascher T."/>
            <person name="Medema M.H."/>
            <person name="Devos D.P."/>
            <person name="Kaster A.-K."/>
            <person name="Ovreas L."/>
            <person name="Rohde M."/>
            <person name="Galperin M.Y."/>
            <person name="Jogler C."/>
        </authorList>
    </citation>
    <scope>NUCLEOTIDE SEQUENCE [LARGE SCALE GENOMIC DNA]</scope>
    <source>
        <strain evidence="2 3">Mal4</strain>
    </source>
</reference>
<dbReference type="EMBL" id="CP036275">
    <property type="protein sequence ID" value="QDU36087.1"/>
    <property type="molecule type" value="Genomic_DNA"/>
</dbReference>
<dbReference type="Gene3D" id="3.40.50.300">
    <property type="entry name" value="P-loop containing nucleotide triphosphate hydrolases"/>
    <property type="match status" value="1"/>
</dbReference>
<dbReference type="AlphaFoldDB" id="A0A517Z0T2"/>
<sequence length="350" mass="40834">MPDVLRPAADTTMTTTATKPTATHPDVSDFEVRHRSTTPVHVLGHARSGTSVFVRLLRKYLHVAFGTESQFIFRFQQRLAEYGDLHQETNRRRLVEDICRERWFERTHRRLGFETTPDAILADVSDFTYAGVLDATFRQLAGYLEMQRWGDKTPEYINHLPDLYALFPDARYIHVARDGRDVALSAFEQPFGMKNIYCAAVDWTDAMQKVQAFRRRCPESQFFEVRYEDFLTDPVPVFEQLIAFLDIDDTDGSLRQFIADNIDGDLKRGNFEKWRTRLSPAEIRRFDRIAHDHLVHFGYESTANASVVPGGLPAVWWNLDNKARKLLRADYWNDNLYKLRLRLTRSSHRK</sequence>
<evidence type="ECO:0000256" key="1">
    <source>
        <dbReference type="SAM" id="MobiDB-lite"/>
    </source>
</evidence>
<accession>A0A517Z0T2</accession>
<feature type="region of interest" description="Disordered" evidence="1">
    <location>
        <begin position="1"/>
        <end position="25"/>
    </location>
</feature>
<dbReference type="OrthoDB" id="9777890at2"/>
<dbReference type="InterPro" id="IPR027417">
    <property type="entry name" value="P-loop_NTPase"/>
</dbReference>
<dbReference type="Proteomes" id="UP000320496">
    <property type="component" value="Chromosome"/>
</dbReference>